<reference evidence="2" key="1">
    <citation type="submission" date="2022-08" db="EMBL/GenBank/DDBJ databases">
        <authorList>
            <consortium name="DOE Joint Genome Institute"/>
            <person name="Min B."/>
            <person name="Riley R."/>
            <person name="Sierra-Patev S."/>
            <person name="Naranjo-Ortiz M."/>
            <person name="Looney B."/>
            <person name="Konkel Z."/>
            <person name="Slot J.C."/>
            <person name="Sakamoto Y."/>
            <person name="Steenwyk J.L."/>
            <person name="Rokas A."/>
            <person name="Carro J."/>
            <person name="Camarero S."/>
            <person name="Ferreira P."/>
            <person name="Molpeceres G."/>
            <person name="Ruiz-Duenas F.J."/>
            <person name="Serrano A."/>
            <person name="Henrissat B."/>
            <person name="Drula E."/>
            <person name="Hughes K.W."/>
            <person name="Mata J.L."/>
            <person name="Ishikawa N.K."/>
            <person name="Vargas-Isla R."/>
            <person name="Ushijima S."/>
            <person name="Smith C.A."/>
            <person name="Ahrendt S."/>
            <person name="Andreopoulos W."/>
            <person name="He G."/>
            <person name="Labutti K."/>
            <person name="Lipzen A."/>
            <person name="Ng V."/>
            <person name="Sandor L."/>
            <person name="Barry K."/>
            <person name="Martinez A.T."/>
            <person name="Xiao Y."/>
            <person name="Gibbons J.G."/>
            <person name="Terashima K."/>
            <person name="Hibbett D.S."/>
            <person name="Grigoriev I.V."/>
        </authorList>
    </citation>
    <scope>NUCLEOTIDE SEQUENCE</scope>
    <source>
        <strain evidence="2">TFB9207</strain>
    </source>
</reference>
<evidence type="ECO:0000256" key="1">
    <source>
        <dbReference type="SAM" id="SignalP"/>
    </source>
</evidence>
<evidence type="ECO:0000313" key="3">
    <source>
        <dbReference type="Proteomes" id="UP001163846"/>
    </source>
</evidence>
<feature type="non-terminal residue" evidence="2">
    <location>
        <position position="91"/>
    </location>
</feature>
<feature type="chain" id="PRO_5041323999" evidence="1">
    <location>
        <begin position="27"/>
        <end position="91"/>
    </location>
</feature>
<protein>
    <submittedName>
        <fullName evidence="2">Uncharacterized protein</fullName>
    </submittedName>
</protein>
<sequence length="91" mass="10393">SSKITSDPKRFMVITFALVLLDSGGTQVDQEQLFVCFDCRYKVKEKTRHPRLRYKTNITGHITSCGPVAKSRSRNPGVFMHVVSRHQRLEG</sequence>
<proteinExistence type="predicted"/>
<accession>A0AA38PHP1</accession>
<keyword evidence="3" id="KW-1185">Reference proteome</keyword>
<dbReference type="AlphaFoldDB" id="A0AA38PHP1"/>
<keyword evidence="1" id="KW-0732">Signal</keyword>
<feature type="signal peptide" evidence="1">
    <location>
        <begin position="1"/>
        <end position="26"/>
    </location>
</feature>
<evidence type="ECO:0000313" key="2">
    <source>
        <dbReference type="EMBL" id="KAJ3842830.1"/>
    </source>
</evidence>
<dbReference type="EMBL" id="MU805993">
    <property type="protein sequence ID" value="KAJ3842830.1"/>
    <property type="molecule type" value="Genomic_DNA"/>
</dbReference>
<dbReference type="Proteomes" id="UP001163846">
    <property type="component" value="Unassembled WGS sequence"/>
</dbReference>
<comment type="caution">
    <text evidence="2">The sequence shown here is derived from an EMBL/GenBank/DDBJ whole genome shotgun (WGS) entry which is preliminary data.</text>
</comment>
<gene>
    <name evidence="2" type="ORF">F5878DRAFT_529058</name>
</gene>
<organism evidence="2 3">
    <name type="scientific">Lentinula raphanica</name>
    <dbReference type="NCBI Taxonomy" id="153919"/>
    <lineage>
        <taxon>Eukaryota</taxon>
        <taxon>Fungi</taxon>
        <taxon>Dikarya</taxon>
        <taxon>Basidiomycota</taxon>
        <taxon>Agaricomycotina</taxon>
        <taxon>Agaricomycetes</taxon>
        <taxon>Agaricomycetidae</taxon>
        <taxon>Agaricales</taxon>
        <taxon>Marasmiineae</taxon>
        <taxon>Omphalotaceae</taxon>
        <taxon>Lentinula</taxon>
    </lineage>
</organism>
<name>A0AA38PHP1_9AGAR</name>